<dbReference type="EMBL" id="CP002271">
    <property type="protein sequence ID" value="ADO75187.1"/>
    <property type="molecule type" value="Genomic_DNA"/>
</dbReference>
<name>E3FEN1_STIAD</name>
<evidence type="ECO:0000313" key="3">
    <source>
        <dbReference type="Proteomes" id="UP000001351"/>
    </source>
</evidence>
<keyword evidence="3" id="KW-1185">Reference proteome</keyword>
<sequence>MILHAGYRWPRDGQRRPPLPQQVNRPVGYRSHRPTPRALAQAVARTH</sequence>
<evidence type="ECO:0000313" key="2">
    <source>
        <dbReference type="EMBL" id="ADO75187.1"/>
    </source>
</evidence>
<organism evidence="2 3">
    <name type="scientific">Stigmatella aurantiaca (strain DW4/3-1)</name>
    <dbReference type="NCBI Taxonomy" id="378806"/>
    <lineage>
        <taxon>Bacteria</taxon>
        <taxon>Pseudomonadati</taxon>
        <taxon>Myxococcota</taxon>
        <taxon>Myxococcia</taxon>
        <taxon>Myxococcales</taxon>
        <taxon>Cystobacterineae</taxon>
        <taxon>Archangiaceae</taxon>
        <taxon>Stigmatella</taxon>
    </lineage>
</organism>
<protein>
    <submittedName>
        <fullName evidence="2">Uncharacterized protein</fullName>
    </submittedName>
</protein>
<accession>E3FEN1</accession>
<dbReference type="AlphaFoldDB" id="E3FEN1"/>
<proteinExistence type="predicted"/>
<evidence type="ECO:0000256" key="1">
    <source>
        <dbReference type="SAM" id="MobiDB-lite"/>
    </source>
</evidence>
<dbReference type="HOGENOM" id="CLU_3173468_0_0_7"/>
<feature type="region of interest" description="Disordered" evidence="1">
    <location>
        <begin position="1"/>
        <end position="47"/>
    </location>
</feature>
<reference evidence="2 3" key="1">
    <citation type="journal article" date="2011" name="Mol. Biol. Evol.">
        <title>Comparative genomic analysis of fruiting body formation in Myxococcales.</title>
        <authorList>
            <person name="Huntley S."/>
            <person name="Hamann N."/>
            <person name="Wegener-Feldbrugge S."/>
            <person name="Treuner-Lange A."/>
            <person name="Kube M."/>
            <person name="Reinhardt R."/>
            <person name="Klages S."/>
            <person name="Muller R."/>
            <person name="Ronning C.M."/>
            <person name="Nierman W.C."/>
            <person name="Sogaard-Andersen L."/>
        </authorList>
    </citation>
    <scope>NUCLEOTIDE SEQUENCE [LARGE SCALE GENOMIC DNA]</scope>
    <source>
        <strain evidence="2 3">DW4/3-1</strain>
    </source>
</reference>
<dbReference type="Proteomes" id="UP000001351">
    <property type="component" value="Chromosome"/>
</dbReference>
<gene>
    <name evidence="2" type="ordered locus">STAUR_7431</name>
</gene>
<dbReference type="KEGG" id="sur:STAUR_7431"/>